<evidence type="ECO:0000313" key="2">
    <source>
        <dbReference type="EMBL" id="KAJ1138589.1"/>
    </source>
</evidence>
<dbReference type="AlphaFoldDB" id="A0AAV7QHL4"/>
<organism evidence="2 3">
    <name type="scientific">Pleurodeles waltl</name>
    <name type="common">Iberian ribbed newt</name>
    <dbReference type="NCBI Taxonomy" id="8319"/>
    <lineage>
        <taxon>Eukaryota</taxon>
        <taxon>Metazoa</taxon>
        <taxon>Chordata</taxon>
        <taxon>Craniata</taxon>
        <taxon>Vertebrata</taxon>
        <taxon>Euteleostomi</taxon>
        <taxon>Amphibia</taxon>
        <taxon>Batrachia</taxon>
        <taxon>Caudata</taxon>
        <taxon>Salamandroidea</taxon>
        <taxon>Salamandridae</taxon>
        <taxon>Pleurodelinae</taxon>
        <taxon>Pleurodeles</taxon>
    </lineage>
</organism>
<comment type="caution">
    <text evidence="2">The sequence shown here is derived from an EMBL/GenBank/DDBJ whole genome shotgun (WGS) entry which is preliminary data.</text>
</comment>
<name>A0AAV7QHL4_PLEWA</name>
<feature type="region of interest" description="Disordered" evidence="1">
    <location>
        <begin position="1"/>
        <end position="50"/>
    </location>
</feature>
<evidence type="ECO:0000313" key="3">
    <source>
        <dbReference type="Proteomes" id="UP001066276"/>
    </source>
</evidence>
<gene>
    <name evidence="2" type="ORF">NDU88_004970</name>
</gene>
<evidence type="ECO:0000256" key="1">
    <source>
        <dbReference type="SAM" id="MobiDB-lite"/>
    </source>
</evidence>
<sequence length="86" mass="9124">MAKVAKCGDPAGEPHLAPSCHPNPHLQTESHRRPPPKTLAGSMTAGESLTGHNIPITLPLEYQWHSPKMAALGPCCPTPDTTEPVN</sequence>
<keyword evidence="3" id="KW-1185">Reference proteome</keyword>
<proteinExistence type="predicted"/>
<dbReference type="EMBL" id="JANPWB010000010">
    <property type="protein sequence ID" value="KAJ1138589.1"/>
    <property type="molecule type" value="Genomic_DNA"/>
</dbReference>
<reference evidence="2" key="1">
    <citation type="journal article" date="2022" name="bioRxiv">
        <title>Sequencing and chromosome-scale assembly of the giantPleurodeles waltlgenome.</title>
        <authorList>
            <person name="Brown T."/>
            <person name="Elewa A."/>
            <person name="Iarovenko S."/>
            <person name="Subramanian E."/>
            <person name="Araus A.J."/>
            <person name="Petzold A."/>
            <person name="Susuki M."/>
            <person name="Suzuki K.-i.T."/>
            <person name="Hayashi T."/>
            <person name="Toyoda A."/>
            <person name="Oliveira C."/>
            <person name="Osipova E."/>
            <person name="Leigh N.D."/>
            <person name="Simon A."/>
            <person name="Yun M.H."/>
        </authorList>
    </citation>
    <scope>NUCLEOTIDE SEQUENCE</scope>
    <source>
        <strain evidence="2">20211129_DDA</strain>
        <tissue evidence="2">Liver</tissue>
    </source>
</reference>
<accession>A0AAV7QHL4</accession>
<protein>
    <submittedName>
        <fullName evidence="2">Uncharacterized protein</fullName>
    </submittedName>
</protein>
<dbReference type="Proteomes" id="UP001066276">
    <property type="component" value="Chromosome 6"/>
</dbReference>